<evidence type="ECO:0000313" key="3">
    <source>
        <dbReference type="Proteomes" id="UP000711996"/>
    </source>
</evidence>
<dbReference type="AlphaFoldDB" id="A0A9P5F5J1"/>
<name>A0A9P5F5J1_COLSI</name>
<dbReference type="EMBL" id="QPMT01000001">
    <property type="protein sequence ID" value="KAF4866673.1"/>
    <property type="molecule type" value="Genomic_DNA"/>
</dbReference>
<reference evidence="2" key="1">
    <citation type="submission" date="2019-06" db="EMBL/GenBank/DDBJ databases">
        <authorList>
            <person name="Gan P."/>
            <person name="Shirasu K."/>
        </authorList>
    </citation>
    <scope>NUCLEOTIDE SEQUENCE [LARGE SCALE GENOMIC DNA]</scope>
    <source>
        <strain evidence="2">CAD2</strain>
    </source>
</reference>
<evidence type="ECO:0000256" key="1">
    <source>
        <dbReference type="SAM" id="MobiDB-lite"/>
    </source>
</evidence>
<feature type="compositionally biased region" description="Polar residues" evidence="1">
    <location>
        <begin position="1"/>
        <end position="20"/>
    </location>
</feature>
<sequence>MRQNTSSDQTKTESQANRPSPASPHRRDDKGMGKGEQTHQKPPAPPASASGPGLRGRRPEASARLSEVRSSTAPEQREGDSPRGVRDIHTPSGRRRGPAPPAAAVCGAAWPQGHPVGLLMHIPPVRAEGEKSNVCGEGPACMMPSPRSFGPAWVHRCGGPVGRYRRCLTAAALASLL</sequence>
<dbReference type="Proteomes" id="UP000711996">
    <property type="component" value="Unassembled WGS sequence"/>
</dbReference>
<gene>
    <name evidence="2" type="ORF">CGCSCA2_v000678</name>
</gene>
<organism evidence="2 3">
    <name type="scientific">Colletotrichum siamense</name>
    <name type="common">Anthracnose fungus</name>
    <dbReference type="NCBI Taxonomy" id="690259"/>
    <lineage>
        <taxon>Eukaryota</taxon>
        <taxon>Fungi</taxon>
        <taxon>Dikarya</taxon>
        <taxon>Ascomycota</taxon>
        <taxon>Pezizomycotina</taxon>
        <taxon>Sordariomycetes</taxon>
        <taxon>Hypocreomycetidae</taxon>
        <taxon>Glomerellales</taxon>
        <taxon>Glomerellaceae</taxon>
        <taxon>Colletotrichum</taxon>
        <taxon>Colletotrichum gloeosporioides species complex</taxon>
    </lineage>
</organism>
<keyword evidence="3" id="KW-1185">Reference proteome</keyword>
<accession>A0A9P5F5J1</accession>
<feature type="compositionally biased region" description="Basic and acidic residues" evidence="1">
    <location>
        <begin position="75"/>
        <end position="89"/>
    </location>
</feature>
<evidence type="ECO:0000313" key="2">
    <source>
        <dbReference type="EMBL" id="KAF4866673.1"/>
    </source>
</evidence>
<proteinExistence type="predicted"/>
<comment type="caution">
    <text evidence="2">The sequence shown here is derived from an EMBL/GenBank/DDBJ whole genome shotgun (WGS) entry which is preliminary data.</text>
</comment>
<feature type="region of interest" description="Disordered" evidence="1">
    <location>
        <begin position="1"/>
        <end position="104"/>
    </location>
</feature>
<dbReference type="OrthoDB" id="10561981at2759"/>
<feature type="compositionally biased region" description="Basic and acidic residues" evidence="1">
    <location>
        <begin position="25"/>
        <end position="39"/>
    </location>
</feature>
<protein>
    <submittedName>
        <fullName evidence="2">Uncharacterized protein</fullName>
    </submittedName>
</protein>